<comment type="caution">
    <text evidence="1">The sequence shown here is derived from an EMBL/GenBank/DDBJ whole genome shotgun (WGS) entry which is preliminary data.</text>
</comment>
<protein>
    <submittedName>
        <fullName evidence="1">Uncharacterized protein</fullName>
    </submittedName>
</protein>
<evidence type="ECO:0000313" key="2">
    <source>
        <dbReference type="Proteomes" id="UP001566132"/>
    </source>
</evidence>
<reference evidence="1 2" key="1">
    <citation type="submission" date="2024-05" db="EMBL/GenBank/DDBJ databases">
        <title>Genetic variation in Jamaican populations of the coffee berry borer (Hypothenemus hampei).</title>
        <authorList>
            <person name="Errbii M."/>
            <person name="Myrie A."/>
        </authorList>
    </citation>
    <scope>NUCLEOTIDE SEQUENCE [LARGE SCALE GENOMIC DNA]</scope>
    <source>
        <strain evidence="1">JA-Hopewell-2020-01-JO</strain>
        <tissue evidence="1">Whole body</tissue>
    </source>
</reference>
<proteinExistence type="predicted"/>
<dbReference type="AlphaFoldDB" id="A0ABD1EPH8"/>
<sequence length="155" mass="17835">MIVPKKRTALLVNRLMIALKEALEEEEERQRNEKNAKTPRVFGVGSLYSEDVRTGKKVSFSVSQYSESIFESCRLGIVSTRQYIDGFTAHDFNLKKAVAVITLPDNMVRAYDGKCPINMKKINNLRQLSRYIPEANLNFFNHIMEWPTTNEDSDD</sequence>
<dbReference type="EMBL" id="JBDJPC010000006">
    <property type="protein sequence ID" value="KAL1498393.1"/>
    <property type="molecule type" value="Genomic_DNA"/>
</dbReference>
<organism evidence="1 2">
    <name type="scientific">Hypothenemus hampei</name>
    <name type="common">Coffee berry borer</name>
    <dbReference type="NCBI Taxonomy" id="57062"/>
    <lineage>
        <taxon>Eukaryota</taxon>
        <taxon>Metazoa</taxon>
        <taxon>Ecdysozoa</taxon>
        <taxon>Arthropoda</taxon>
        <taxon>Hexapoda</taxon>
        <taxon>Insecta</taxon>
        <taxon>Pterygota</taxon>
        <taxon>Neoptera</taxon>
        <taxon>Endopterygota</taxon>
        <taxon>Coleoptera</taxon>
        <taxon>Polyphaga</taxon>
        <taxon>Cucujiformia</taxon>
        <taxon>Curculionidae</taxon>
        <taxon>Scolytinae</taxon>
        <taxon>Hypothenemus</taxon>
    </lineage>
</organism>
<evidence type="ECO:0000313" key="1">
    <source>
        <dbReference type="EMBL" id="KAL1498393.1"/>
    </source>
</evidence>
<dbReference type="Proteomes" id="UP001566132">
    <property type="component" value="Unassembled WGS sequence"/>
</dbReference>
<accession>A0ABD1EPH8</accession>
<name>A0ABD1EPH8_HYPHA</name>
<keyword evidence="2" id="KW-1185">Reference proteome</keyword>
<gene>
    <name evidence="1" type="ORF">ABEB36_009200</name>
</gene>